<keyword evidence="2" id="KW-1185">Reference proteome</keyword>
<reference evidence="3" key="1">
    <citation type="submission" date="2025-08" db="UniProtKB">
        <authorList>
            <consortium name="RefSeq"/>
        </authorList>
    </citation>
    <scope>IDENTIFICATION</scope>
    <source>
        <tissue evidence="3">Whole sample</tissue>
    </source>
</reference>
<dbReference type="Gene3D" id="2.60.120.260">
    <property type="entry name" value="Galactose-binding domain-like"/>
    <property type="match status" value="1"/>
</dbReference>
<feature type="signal peptide" evidence="1">
    <location>
        <begin position="1"/>
        <end position="21"/>
    </location>
</feature>
<dbReference type="RefSeq" id="XP_022303488.1">
    <property type="nucleotide sequence ID" value="XM_022447780.1"/>
</dbReference>
<protein>
    <submittedName>
        <fullName evidence="3">Uncharacterized protein LOC111111042</fullName>
    </submittedName>
</protein>
<dbReference type="GeneID" id="111111042"/>
<dbReference type="PANTHER" id="PTHR45713:SF6">
    <property type="entry name" value="F5_8 TYPE C DOMAIN-CONTAINING PROTEIN"/>
    <property type="match status" value="1"/>
</dbReference>
<sequence>MYAVLLVCCSWVALLCPSVEAYENLALNKPAWQSSTLLSDTGAERAVDGRYTHLYVFGGQCAASDGGLRKTAEWRVDLGGVKYIHHVFIQYATDNWVWGIVSFKLSHSI</sequence>
<gene>
    <name evidence="3" type="primary">LOC111111042</name>
</gene>
<dbReference type="SUPFAM" id="SSF49785">
    <property type="entry name" value="Galactose-binding domain-like"/>
    <property type="match status" value="1"/>
</dbReference>
<dbReference type="KEGG" id="cvn:111111042"/>
<evidence type="ECO:0000313" key="3">
    <source>
        <dbReference type="RefSeq" id="XP_022303488.1"/>
    </source>
</evidence>
<dbReference type="Proteomes" id="UP000694844">
    <property type="component" value="Chromosome 9"/>
</dbReference>
<proteinExistence type="predicted"/>
<dbReference type="InterPro" id="IPR008979">
    <property type="entry name" value="Galactose-bd-like_sf"/>
</dbReference>
<dbReference type="OrthoDB" id="547680at2759"/>
<keyword evidence="1" id="KW-0732">Signal</keyword>
<name>A0A8B8BJL9_CRAVI</name>
<feature type="chain" id="PRO_5034859101" evidence="1">
    <location>
        <begin position="22"/>
        <end position="109"/>
    </location>
</feature>
<organism evidence="2 3">
    <name type="scientific">Crassostrea virginica</name>
    <name type="common">Eastern oyster</name>
    <dbReference type="NCBI Taxonomy" id="6565"/>
    <lineage>
        <taxon>Eukaryota</taxon>
        <taxon>Metazoa</taxon>
        <taxon>Spiralia</taxon>
        <taxon>Lophotrochozoa</taxon>
        <taxon>Mollusca</taxon>
        <taxon>Bivalvia</taxon>
        <taxon>Autobranchia</taxon>
        <taxon>Pteriomorphia</taxon>
        <taxon>Ostreida</taxon>
        <taxon>Ostreoidea</taxon>
        <taxon>Ostreidae</taxon>
        <taxon>Crassostrea</taxon>
    </lineage>
</organism>
<accession>A0A8B8BJL9</accession>
<dbReference type="AlphaFoldDB" id="A0A8B8BJL9"/>
<dbReference type="InterPro" id="IPR051941">
    <property type="entry name" value="BG_Antigen-Binding_Lectin"/>
</dbReference>
<dbReference type="PANTHER" id="PTHR45713">
    <property type="entry name" value="FTP DOMAIN-CONTAINING PROTEIN"/>
    <property type="match status" value="1"/>
</dbReference>
<evidence type="ECO:0000256" key="1">
    <source>
        <dbReference type="SAM" id="SignalP"/>
    </source>
</evidence>
<evidence type="ECO:0000313" key="2">
    <source>
        <dbReference type="Proteomes" id="UP000694844"/>
    </source>
</evidence>